<feature type="compositionally biased region" description="Gly residues" evidence="2">
    <location>
        <begin position="146"/>
        <end position="170"/>
    </location>
</feature>
<dbReference type="PANTHER" id="PTHR43096">
    <property type="entry name" value="DNAJ HOMOLOG 1, MITOCHONDRIAL-RELATED"/>
    <property type="match status" value="1"/>
</dbReference>
<sequence length="366" mass="38547">MAENEWLNKDFYATLGVSKDASAEEITKAYRKLARKYHPDLNKTKEAEEKFKEISEAYDVLNNKDQRQKYDAIRQFGMGGARFTGGSGAGGSYGNADFSDLFGSMFAGPGGGGGQNIRFSTSGSGPNGINIDDILGMMGGTNGMGGSMGTAGAGPAGFGRSGRGSAGRRGNGNPFAAQEEYNQPEKGGNKSANISLSVRQAARGATVSLGSLGNKFKAHIPAGVRSGQKIRVSGKGKPGRNGGQNGDLYIHVTIKPDPVFSLDGDDIRMLVPVTFLESVEGGRIQVKDMDGEEVDFSLPAGSDSGTEIRIPGRGVHSRKGAGDLIAVTKIRVPDRPNKGQRTAMAAAGKAFEGFDQEIVEERIKSR</sequence>
<name>E6K2C4_PARDN</name>
<evidence type="ECO:0000256" key="1">
    <source>
        <dbReference type="ARBA" id="ARBA00023186"/>
    </source>
</evidence>
<dbReference type="AlphaFoldDB" id="E6K2C4"/>
<dbReference type="Gene3D" id="2.60.260.20">
    <property type="entry name" value="Urease metallochaperone UreE, N-terminal domain"/>
    <property type="match status" value="2"/>
</dbReference>
<dbReference type="eggNOG" id="COG0484">
    <property type="taxonomic scope" value="Bacteria"/>
</dbReference>
<gene>
    <name evidence="4" type="ORF">HMPREF0620_1597</name>
</gene>
<keyword evidence="5" id="KW-1185">Reference proteome</keyword>
<dbReference type="Proteomes" id="UP000004946">
    <property type="component" value="Chromosome"/>
</dbReference>
<accession>E6K2C4</accession>
<dbReference type="EMBL" id="AEON01000002">
    <property type="protein sequence ID" value="EFT82912.1"/>
    <property type="molecule type" value="Genomic_DNA"/>
</dbReference>
<dbReference type="Pfam" id="PF01556">
    <property type="entry name" value="DnaJ_C"/>
    <property type="match status" value="1"/>
</dbReference>
<dbReference type="SUPFAM" id="SSF49493">
    <property type="entry name" value="HSP40/DnaJ peptide-binding domain"/>
    <property type="match status" value="2"/>
</dbReference>
<dbReference type="InterPro" id="IPR036869">
    <property type="entry name" value="J_dom_sf"/>
</dbReference>
<dbReference type="GO" id="GO:0005737">
    <property type="term" value="C:cytoplasm"/>
    <property type="evidence" value="ECO:0007669"/>
    <property type="project" value="TreeGrafter"/>
</dbReference>
<dbReference type="InterPro" id="IPR001623">
    <property type="entry name" value="DnaJ_domain"/>
</dbReference>
<dbReference type="Gene3D" id="1.10.287.110">
    <property type="entry name" value="DnaJ domain"/>
    <property type="match status" value="1"/>
</dbReference>
<dbReference type="InterPro" id="IPR002939">
    <property type="entry name" value="DnaJ_C"/>
</dbReference>
<proteinExistence type="predicted"/>
<dbReference type="PROSITE" id="PS50076">
    <property type="entry name" value="DNAJ_2"/>
    <property type="match status" value="1"/>
</dbReference>
<dbReference type="HOGENOM" id="CLU_017633_0_0_11"/>
<organism evidence="4 5">
    <name type="scientific">Parascardovia denticolens DSM 10105 = JCM 12538</name>
    <dbReference type="NCBI Taxonomy" id="864564"/>
    <lineage>
        <taxon>Bacteria</taxon>
        <taxon>Bacillati</taxon>
        <taxon>Actinomycetota</taxon>
        <taxon>Actinomycetes</taxon>
        <taxon>Bifidobacteriales</taxon>
        <taxon>Bifidobacteriaceae</taxon>
        <taxon>Parascardovia</taxon>
    </lineage>
</organism>
<reference evidence="4 5" key="1">
    <citation type="submission" date="2010-12" db="EMBL/GenBank/DDBJ databases">
        <authorList>
            <person name="Muzny D."/>
            <person name="Qin X."/>
            <person name="Buhay C."/>
            <person name="Dugan-Rocha S."/>
            <person name="Ding Y."/>
            <person name="Chen G."/>
            <person name="Hawes A."/>
            <person name="Holder M."/>
            <person name="Jhangiani S."/>
            <person name="Johnson A."/>
            <person name="Khan Z."/>
            <person name="Li Z."/>
            <person name="Liu W."/>
            <person name="Liu X."/>
            <person name="Perez L."/>
            <person name="Shen H."/>
            <person name="Wang Q."/>
            <person name="Watt J."/>
            <person name="Xi L."/>
            <person name="Xin Y."/>
            <person name="Zhou J."/>
            <person name="Deng J."/>
            <person name="Jiang H."/>
            <person name="Liu Y."/>
            <person name="Qu J."/>
            <person name="Song X.-Z."/>
            <person name="Zhang L."/>
            <person name="Villasana D."/>
            <person name="Johnson A."/>
            <person name="Liu J."/>
            <person name="Liyanage D."/>
            <person name="Lorensuhewa L."/>
            <person name="Robinson T."/>
            <person name="Song A."/>
            <person name="Song B.-B."/>
            <person name="Dinh H."/>
            <person name="Thornton R."/>
            <person name="Coyle M."/>
            <person name="Francisco L."/>
            <person name="Jackson L."/>
            <person name="Javaid M."/>
            <person name="Korchina V."/>
            <person name="Kovar C."/>
            <person name="Mata R."/>
            <person name="Mathew T."/>
            <person name="Ngo R."/>
            <person name="Nguyen L."/>
            <person name="Nguyen N."/>
            <person name="Okwuonu G."/>
            <person name="Ongeri F."/>
            <person name="Pham C."/>
            <person name="Simmons D."/>
            <person name="Wilczek-Boney K."/>
            <person name="Hale W."/>
            <person name="Jakkamsetti A."/>
            <person name="Pham P."/>
            <person name="Ruth R."/>
            <person name="San Lucas F."/>
            <person name="Warren J."/>
            <person name="Zhang J."/>
            <person name="Zhao Z."/>
            <person name="Zhou C."/>
            <person name="Zhu D."/>
            <person name="Lee S."/>
            <person name="Bess C."/>
            <person name="Blankenburg K."/>
            <person name="Forbes L."/>
            <person name="Fu Q."/>
            <person name="Gubbala S."/>
            <person name="Hirani K."/>
            <person name="Jayaseelan J.C."/>
            <person name="Lara F."/>
            <person name="Munidasa M."/>
            <person name="Palculict T."/>
            <person name="Patil S."/>
            <person name="Pu L.-L."/>
            <person name="Saada N."/>
            <person name="Tang L."/>
            <person name="Weissenberger G."/>
            <person name="Zhu Y."/>
            <person name="Hemphill L."/>
            <person name="Shang Y."/>
            <person name="Youmans B."/>
            <person name="Ayvaz T."/>
            <person name="Ross M."/>
            <person name="Santibanez J."/>
            <person name="Aqrawi P."/>
            <person name="Gross S."/>
            <person name="Joshi V."/>
            <person name="Fowler G."/>
            <person name="Nazareth L."/>
            <person name="Reid J."/>
            <person name="Worley K."/>
            <person name="Petrosino J."/>
            <person name="Highlander S."/>
            <person name="Gibbs R."/>
        </authorList>
    </citation>
    <scope>NUCLEOTIDE SEQUENCE [LARGE SCALE GENOMIC DNA]</scope>
    <source>
        <strain evidence="4 5">DSM 10105</strain>
    </source>
</reference>
<comment type="caution">
    <text evidence="4">The sequence shown here is derived from an EMBL/GenBank/DDBJ whole genome shotgun (WGS) entry which is preliminary data.</text>
</comment>
<evidence type="ECO:0000259" key="3">
    <source>
        <dbReference type="PROSITE" id="PS50076"/>
    </source>
</evidence>
<dbReference type="KEGG" id="pdo:PSDT_0093"/>
<dbReference type="GO" id="GO:0051082">
    <property type="term" value="F:unfolded protein binding"/>
    <property type="evidence" value="ECO:0007669"/>
    <property type="project" value="InterPro"/>
</dbReference>
<dbReference type="SMART" id="SM00271">
    <property type="entry name" value="DnaJ"/>
    <property type="match status" value="1"/>
</dbReference>
<dbReference type="PANTHER" id="PTHR43096:SF52">
    <property type="entry name" value="DNAJ HOMOLOG 1, MITOCHONDRIAL-RELATED"/>
    <property type="match status" value="1"/>
</dbReference>
<dbReference type="CDD" id="cd06257">
    <property type="entry name" value="DnaJ"/>
    <property type="match status" value="1"/>
</dbReference>
<evidence type="ECO:0000313" key="5">
    <source>
        <dbReference type="Proteomes" id="UP000004946"/>
    </source>
</evidence>
<evidence type="ECO:0000313" key="4">
    <source>
        <dbReference type="EMBL" id="EFT82912.1"/>
    </source>
</evidence>
<dbReference type="PATRIC" id="fig|864564.6.peg.103"/>
<dbReference type="SUPFAM" id="SSF46565">
    <property type="entry name" value="Chaperone J-domain"/>
    <property type="match status" value="1"/>
</dbReference>
<feature type="domain" description="J" evidence="3">
    <location>
        <begin position="10"/>
        <end position="74"/>
    </location>
</feature>
<dbReference type="Pfam" id="PF00226">
    <property type="entry name" value="DnaJ"/>
    <property type="match status" value="1"/>
</dbReference>
<dbReference type="PRINTS" id="PR00625">
    <property type="entry name" value="JDOMAIN"/>
</dbReference>
<dbReference type="InterPro" id="IPR018253">
    <property type="entry name" value="DnaJ_domain_CS"/>
</dbReference>
<dbReference type="GO" id="GO:0042026">
    <property type="term" value="P:protein refolding"/>
    <property type="evidence" value="ECO:0007669"/>
    <property type="project" value="TreeGrafter"/>
</dbReference>
<dbReference type="InterPro" id="IPR008971">
    <property type="entry name" value="HSP40/DnaJ_pept-bd"/>
</dbReference>
<dbReference type="RefSeq" id="WP_006289444.1">
    <property type="nucleotide sequence ID" value="NZ_AP012333.1"/>
</dbReference>
<protein>
    <submittedName>
        <fullName evidence="4">DnaJ domain protein</fullName>
    </submittedName>
</protein>
<feature type="region of interest" description="Disordered" evidence="2">
    <location>
        <begin position="146"/>
        <end position="191"/>
    </location>
</feature>
<evidence type="ECO:0000256" key="2">
    <source>
        <dbReference type="SAM" id="MobiDB-lite"/>
    </source>
</evidence>
<dbReference type="PROSITE" id="PS00636">
    <property type="entry name" value="DNAJ_1"/>
    <property type="match status" value="1"/>
</dbReference>
<dbReference type="CDD" id="cd10747">
    <property type="entry name" value="DnaJ_C"/>
    <property type="match status" value="1"/>
</dbReference>
<keyword evidence="1" id="KW-0143">Chaperone</keyword>